<evidence type="ECO:0000256" key="4">
    <source>
        <dbReference type="ARBA" id="ARBA00023136"/>
    </source>
</evidence>
<sequence>MKKIIAGLCLMGATLGLTSCNDFLDMTPTDKISDKGVWTNVSTAEYSVNYLYSYIYDVVASQCVAGETEALTDQLKYGSYNYNSLCFIPSEIAYGGSNLTATYVDAYLGYWGSWYSAVRRTNQEISSLKKYGTLAESDAVRLEAEMRFVRAYLYFDLMKRYKEVIIYDEDLTAITENKALNTEKEGWDFIQQDLEYAAANLPEAKDAKGRANKGQAWAFMSRAMLYAERWEAAKKAAEEVEKLDYALEADYADSYMKPITEGNKEAILQYCFDRKLDITYGFDFYYTPGGDYKLNGQTGGGYGTPTQEMVESYEYAEEGGFPDWSAWHAEGVTDTPPYEELEPRFQASILYNGASWKDRTIESFVGGSDGFCVWNKEPEPQGRTTTGYYLRKRVDESHDVINENGSVQPVTIIRLGEVLLNKAEACYRLNDAAGANAAVKAIRDRVGLPYQDKAGENLWKAIRQERKVELAYEGQWYWDLRRWKVAHEQYPTGLNGYQVHGLRIEQQPNGDFVYNYVSVDDKDRNFPERMYRFPLPSGELSSNAAVSQYPEWK</sequence>
<keyword evidence="3 6" id="KW-0732">Signal</keyword>
<dbReference type="EMBL" id="CYZF01000007">
    <property type="protein sequence ID" value="CUO91233.1"/>
    <property type="molecule type" value="Genomic_DNA"/>
</dbReference>
<organism evidence="9 10">
    <name type="scientific">Bacteroides uniformis</name>
    <dbReference type="NCBI Taxonomy" id="820"/>
    <lineage>
        <taxon>Bacteria</taxon>
        <taxon>Pseudomonadati</taxon>
        <taxon>Bacteroidota</taxon>
        <taxon>Bacteroidia</taxon>
        <taxon>Bacteroidales</taxon>
        <taxon>Bacteroidaceae</taxon>
        <taxon>Bacteroides</taxon>
    </lineage>
</organism>
<evidence type="ECO:0000256" key="6">
    <source>
        <dbReference type="SAM" id="SignalP"/>
    </source>
</evidence>
<evidence type="ECO:0000259" key="7">
    <source>
        <dbReference type="Pfam" id="PF07980"/>
    </source>
</evidence>
<proteinExistence type="inferred from homology"/>
<dbReference type="SUPFAM" id="SSF48452">
    <property type="entry name" value="TPR-like"/>
    <property type="match status" value="1"/>
</dbReference>
<protein>
    <submittedName>
        <fullName evidence="9">SusD family</fullName>
    </submittedName>
</protein>
<feature type="chain" id="PRO_5008024612" evidence="6">
    <location>
        <begin position="20"/>
        <end position="553"/>
    </location>
</feature>
<feature type="domain" description="RagB/SusD" evidence="7">
    <location>
        <begin position="264"/>
        <end position="552"/>
    </location>
</feature>
<comment type="subcellular location">
    <subcellularLocation>
        <location evidence="1">Cell outer membrane</location>
    </subcellularLocation>
</comment>
<dbReference type="GO" id="GO:0009279">
    <property type="term" value="C:cell outer membrane"/>
    <property type="evidence" value="ECO:0007669"/>
    <property type="project" value="UniProtKB-SubCell"/>
</dbReference>
<dbReference type="RefSeq" id="WP_057088855.1">
    <property type="nucleotide sequence ID" value="NZ_CAXTFW010000012.1"/>
</dbReference>
<name>A0A174IV19_BACUN</name>
<reference evidence="9 10" key="1">
    <citation type="submission" date="2015-09" db="EMBL/GenBank/DDBJ databases">
        <authorList>
            <consortium name="Pathogen Informatics"/>
        </authorList>
    </citation>
    <scope>NUCLEOTIDE SEQUENCE [LARGE SCALE GENOMIC DNA]</scope>
    <source>
        <strain evidence="9 10">2789STDY5608791</strain>
    </source>
</reference>
<dbReference type="Pfam" id="PF07980">
    <property type="entry name" value="SusD_RagB"/>
    <property type="match status" value="1"/>
</dbReference>
<evidence type="ECO:0000256" key="3">
    <source>
        <dbReference type="ARBA" id="ARBA00022729"/>
    </source>
</evidence>
<dbReference type="InterPro" id="IPR033985">
    <property type="entry name" value="SusD-like_N"/>
</dbReference>
<keyword evidence="4" id="KW-0472">Membrane</keyword>
<evidence type="ECO:0000256" key="2">
    <source>
        <dbReference type="ARBA" id="ARBA00006275"/>
    </source>
</evidence>
<evidence type="ECO:0000259" key="8">
    <source>
        <dbReference type="Pfam" id="PF14322"/>
    </source>
</evidence>
<evidence type="ECO:0000313" key="9">
    <source>
        <dbReference type="EMBL" id="CUO91233.1"/>
    </source>
</evidence>
<dbReference type="PROSITE" id="PS51257">
    <property type="entry name" value="PROKAR_LIPOPROTEIN"/>
    <property type="match status" value="1"/>
</dbReference>
<dbReference type="Proteomes" id="UP000095419">
    <property type="component" value="Unassembled WGS sequence"/>
</dbReference>
<comment type="similarity">
    <text evidence="2">Belongs to the SusD family.</text>
</comment>
<dbReference type="AlphaFoldDB" id="A0A174IV19"/>
<evidence type="ECO:0000256" key="5">
    <source>
        <dbReference type="ARBA" id="ARBA00023237"/>
    </source>
</evidence>
<keyword evidence="5" id="KW-0998">Cell outer membrane</keyword>
<dbReference type="InterPro" id="IPR012944">
    <property type="entry name" value="SusD_RagB_dom"/>
</dbReference>
<feature type="domain" description="SusD-like N-terminal" evidence="8">
    <location>
        <begin position="98"/>
        <end position="225"/>
    </location>
</feature>
<gene>
    <name evidence="9" type="ORF">ERS417307_02727</name>
</gene>
<dbReference type="InterPro" id="IPR011990">
    <property type="entry name" value="TPR-like_helical_dom_sf"/>
</dbReference>
<evidence type="ECO:0000256" key="1">
    <source>
        <dbReference type="ARBA" id="ARBA00004442"/>
    </source>
</evidence>
<feature type="signal peptide" evidence="6">
    <location>
        <begin position="1"/>
        <end position="19"/>
    </location>
</feature>
<dbReference type="Pfam" id="PF14322">
    <property type="entry name" value="SusD-like_3"/>
    <property type="match status" value="1"/>
</dbReference>
<accession>A0A174IV19</accession>
<dbReference type="Gene3D" id="1.25.40.390">
    <property type="match status" value="1"/>
</dbReference>
<evidence type="ECO:0000313" key="10">
    <source>
        <dbReference type="Proteomes" id="UP000095419"/>
    </source>
</evidence>